<keyword evidence="3" id="KW-1185">Reference proteome</keyword>
<keyword evidence="1" id="KW-0175">Coiled coil</keyword>
<protein>
    <submittedName>
        <fullName evidence="2">Uncharacterized protein</fullName>
    </submittedName>
</protein>
<gene>
    <name evidence="2" type="ORF">CJ030_MR0G005320</name>
</gene>
<evidence type="ECO:0000256" key="1">
    <source>
        <dbReference type="SAM" id="Coils"/>
    </source>
</evidence>
<evidence type="ECO:0000313" key="2">
    <source>
        <dbReference type="EMBL" id="KAB1200996.1"/>
    </source>
</evidence>
<proteinExistence type="predicted"/>
<sequence length="415" mass="47468">MAELTRSSSRQHRTLLESSDMSLSRSNSCQSHLVWDIKLVDFYDLTFEGQTLPEVVEEARTLRSLVWSSLSVMFHHILAGRAGEILGVREGFGSVPKPANEPRRAGLLRPRILLTQFLLAMMVPEGADEPRAIPLALNGRNNMDRSWIYEADRLKSVMYSDGVQDFMSVARSYADSRGLIRCPLFATRAGRGQDLNRKVKAVVRTQQLFRNKPTYRRALRRDEEQSPINVDRRHEEGFRYGLEIGTHKNRMFQHYLVFNSKEEALEHPYPNMNKEEWTCVCDLFVSEEFQRRSAINKENRAKLKIVHTSGARSFQRARALLVRKNGGVTESKGKSYTEVEIFAEVLGTKAGYVRGLGRSVLSVGSSSSVSSVDLSRRLEEARLEIEEMRARQLEYEALLSNSQIWSRRCESSKCR</sequence>
<feature type="coiled-coil region" evidence="1">
    <location>
        <begin position="371"/>
        <end position="398"/>
    </location>
</feature>
<dbReference type="Proteomes" id="UP000516437">
    <property type="component" value="Unassembled WGS sequence"/>
</dbReference>
<dbReference type="EMBL" id="RXIC02000103">
    <property type="protein sequence ID" value="KAB1200996.1"/>
    <property type="molecule type" value="Genomic_DNA"/>
</dbReference>
<dbReference type="AlphaFoldDB" id="A0A6A1ULE1"/>
<accession>A0A6A1ULE1</accession>
<comment type="caution">
    <text evidence="2">The sequence shown here is derived from an EMBL/GenBank/DDBJ whole genome shotgun (WGS) entry which is preliminary data.</text>
</comment>
<dbReference type="OrthoDB" id="1745817at2759"/>
<reference evidence="2 3" key="1">
    <citation type="journal article" date="2019" name="Plant Biotechnol. J.">
        <title>The red bayberry genome and genetic basis of sex determination.</title>
        <authorList>
            <person name="Jia H.M."/>
            <person name="Jia H.J."/>
            <person name="Cai Q.L."/>
            <person name="Wang Y."/>
            <person name="Zhao H.B."/>
            <person name="Yang W.F."/>
            <person name="Wang G.Y."/>
            <person name="Li Y.H."/>
            <person name="Zhan D.L."/>
            <person name="Shen Y.T."/>
            <person name="Niu Q.F."/>
            <person name="Chang L."/>
            <person name="Qiu J."/>
            <person name="Zhao L."/>
            <person name="Xie H.B."/>
            <person name="Fu W.Y."/>
            <person name="Jin J."/>
            <person name="Li X.W."/>
            <person name="Jiao Y."/>
            <person name="Zhou C.C."/>
            <person name="Tu T."/>
            <person name="Chai C.Y."/>
            <person name="Gao J.L."/>
            <person name="Fan L.J."/>
            <person name="van de Weg E."/>
            <person name="Wang J.Y."/>
            <person name="Gao Z.S."/>
        </authorList>
    </citation>
    <scope>NUCLEOTIDE SEQUENCE [LARGE SCALE GENOMIC DNA]</scope>
    <source>
        <tissue evidence="2">Leaves</tissue>
    </source>
</reference>
<evidence type="ECO:0000313" key="3">
    <source>
        <dbReference type="Proteomes" id="UP000516437"/>
    </source>
</evidence>
<name>A0A6A1ULE1_9ROSI</name>
<organism evidence="2 3">
    <name type="scientific">Morella rubra</name>
    <name type="common">Chinese bayberry</name>
    <dbReference type="NCBI Taxonomy" id="262757"/>
    <lineage>
        <taxon>Eukaryota</taxon>
        <taxon>Viridiplantae</taxon>
        <taxon>Streptophyta</taxon>
        <taxon>Embryophyta</taxon>
        <taxon>Tracheophyta</taxon>
        <taxon>Spermatophyta</taxon>
        <taxon>Magnoliopsida</taxon>
        <taxon>eudicotyledons</taxon>
        <taxon>Gunneridae</taxon>
        <taxon>Pentapetalae</taxon>
        <taxon>rosids</taxon>
        <taxon>fabids</taxon>
        <taxon>Fagales</taxon>
        <taxon>Myricaceae</taxon>
        <taxon>Morella</taxon>
    </lineage>
</organism>